<feature type="compositionally biased region" description="Polar residues" evidence="1">
    <location>
        <begin position="1337"/>
        <end position="1355"/>
    </location>
</feature>
<feature type="compositionally biased region" description="Basic and acidic residues" evidence="1">
    <location>
        <begin position="606"/>
        <end position="616"/>
    </location>
</feature>
<protein>
    <submittedName>
        <fullName evidence="2">Uncharacterized protein</fullName>
    </submittedName>
</protein>
<feature type="compositionally biased region" description="Basic and acidic residues" evidence="1">
    <location>
        <begin position="244"/>
        <end position="261"/>
    </location>
</feature>
<evidence type="ECO:0000313" key="2">
    <source>
        <dbReference type="EMBL" id="KAK7027934.1"/>
    </source>
</evidence>
<feature type="compositionally biased region" description="Basic and acidic residues" evidence="1">
    <location>
        <begin position="1065"/>
        <end position="1075"/>
    </location>
</feature>
<dbReference type="Proteomes" id="UP001381693">
    <property type="component" value="Unassembled WGS sequence"/>
</dbReference>
<feature type="region of interest" description="Disordered" evidence="1">
    <location>
        <begin position="1"/>
        <end position="77"/>
    </location>
</feature>
<gene>
    <name evidence="2" type="ORF">SK128_020284</name>
</gene>
<feature type="compositionally biased region" description="Basic and acidic residues" evidence="1">
    <location>
        <begin position="871"/>
        <end position="880"/>
    </location>
</feature>
<dbReference type="EMBL" id="JAXCGZ010022670">
    <property type="protein sequence ID" value="KAK7027934.1"/>
    <property type="molecule type" value="Genomic_DNA"/>
</dbReference>
<feature type="compositionally biased region" description="Pro residues" evidence="1">
    <location>
        <begin position="618"/>
        <end position="628"/>
    </location>
</feature>
<sequence length="1389" mass="156921">MFSSRSEEIHEERRVGDQDTKPSKASSPPKEKKEKKPKFEEFRRDTRGQPGSYGPYSEDTYYAMRDESDVSTDDTRTQKKIEFKSETHVEVMSDKKVEVYESTSVDVSPKIPKKKVDTEKATVKDVRVEHPSQPIHSVKKSTEKKKTETAYSNRHFMTKTSSEAIEKHDSREKIELPTEEVPKLTESKVPSVAPLKSTGLVKHAVTTHEQGREDIDLKPFPFKSSPEKPRKPRGQPPSQPSRFIRGEFRESDYDSDYEGRIPPKWQPSESDADEITYSSVKPTTAPSKPSQPKERVPTPPSVFDKPPRFEGPPRPKIDFPESETEPEREISPEIVLPEKIEVIVASEPPEVQPKEHKTFKSQPKQFPPRSPSPDLKPGTPPEEVYIEPPPKPQSPFTNAIGVESTKITKIADSSQYHKRFVSMQQTTRVIKFTDNRMTPSASDKQQKTKAEQRSSAVGECEQKPLPALEPFPYTPYPQRTKRDRGQPPTMPKKFQKSEMTESDYESDYEGRIKPKWQPTDSDAEDPSYSKVKPRLKTDKLPSKAKEKVPTPPTEFEIPSEAKGLWRPVIEPPEIILHKEPSPEVVIPQVIVPVVETPKRTAVQKPKKVEYVPERPESPSLPSPGPPPEEGVIVQELQFVVDKVDIKSKIKPPPEIKIQTYVEKPYTKITERTEKTFTKMKMEEELRMRKEKLERVKTTVTEYEDVPVRPPSPVEPEYMVAEVEIFPDLEPFPFEPEKPKPKRERGPPPPKPSKFVKGEFRESDYDSDYEGRVRPRWKPVDSDADDPEYTPVRPPPPTTKQMSLERERTPTPPSKFETPLPLGGPLRPIIDRGEQPVIIKKEKSPEIIIPKVEHLPTKSPKVRPKAPAFKPIEPKAGKPREATPPLPEPGPQPEIGYVQGRVLAPEADDDAHIKMIKKKIESKKGFEIDIDITDIYDFVSESDLDKTDTESSTRKPFPKLEPFPYEPDPARPKRLRGPPPPQPKKFLKGEFRGSDYESDYDAPIAPKWVPPESEGEEYSYRRVEPPAGDTGRQRSESMGKEPSPPSKFDQPPHFEGPPRPILELSDLPRRERRESLEEYSIPRFPKVEFKPFDLDDDDVTSRTRGGITTDTETEAEGQGKVTSPVKGGIDKKYAKTAQKVVGHQFEDMTQTFRHKAQKFAEQLVTEVFAAREGSVPAEPAGEPPVLPEELKTCSVSPDSTTAPPVTEEEIISPDLLEPQAYRDESRVSEFGSKHIDPDTGLIYFKYDFGYEFGVILPGEAKKVEKKKEINGDMNGQIPIPVIHEKTDASRTKSRSKATSHSSKSTVSCKSSSSIPDQKESPKNGLSSQVATSEHIASPQPSLQSDISETDPTSRSNGRFGRGSKTGMCGTSRPTRPSNMVQRGHYPSEQT</sequence>
<feature type="compositionally biased region" description="Basic and acidic residues" evidence="1">
    <location>
        <begin position="164"/>
        <end position="186"/>
    </location>
</feature>
<evidence type="ECO:0000313" key="3">
    <source>
        <dbReference type="Proteomes" id="UP001381693"/>
    </source>
</evidence>
<feature type="region of interest" description="Disordered" evidence="1">
    <location>
        <begin position="936"/>
        <end position="1125"/>
    </location>
</feature>
<evidence type="ECO:0000256" key="1">
    <source>
        <dbReference type="SAM" id="MobiDB-lite"/>
    </source>
</evidence>
<feature type="compositionally biased region" description="Basic and acidic residues" evidence="1">
    <location>
        <begin position="64"/>
        <end position="77"/>
    </location>
</feature>
<feature type="compositionally biased region" description="Basic and acidic residues" evidence="1">
    <location>
        <begin position="828"/>
        <end position="855"/>
    </location>
</feature>
<feature type="compositionally biased region" description="Basic and acidic residues" evidence="1">
    <location>
        <begin position="535"/>
        <end position="548"/>
    </location>
</feature>
<reference evidence="2 3" key="1">
    <citation type="submission" date="2023-11" db="EMBL/GenBank/DDBJ databases">
        <title>Halocaridina rubra genome assembly.</title>
        <authorList>
            <person name="Smith C."/>
        </authorList>
    </citation>
    <scope>NUCLEOTIDE SEQUENCE [LARGE SCALE GENOMIC DNA]</scope>
    <source>
        <strain evidence="2">EP-1</strain>
        <tissue evidence="2">Whole</tissue>
    </source>
</reference>
<feature type="compositionally biased region" description="Polar residues" evidence="1">
    <location>
        <begin position="276"/>
        <end position="290"/>
    </location>
</feature>
<proteinExistence type="predicted"/>
<feature type="region of interest" description="Disordered" evidence="1">
    <location>
        <begin position="127"/>
        <end position="400"/>
    </location>
</feature>
<feature type="compositionally biased region" description="Basic and acidic residues" evidence="1">
    <location>
        <begin position="755"/>
        <end position="780"/>
    </location>
</feature>
<comment type="caution">
    <text evidence="2">The sequence shown here is derived from an EMBL/GenBank/DDBJ whole genome shotgun (WGS) entry which is preliminary data.</text>
</comment>
<feature type="compositionally biased region" description="Basic and acidic residues" evidence="1">
    <location>
        <begin position="1"/>
        <end position="22"/>
    </location>
</feature>
<feature type="compositionally biased region" description="Polar residues" evidence="1">
    <location>
        <begin position="1192"/>
        <end position="1202"/>
    </location>
</feature>
<feature type="compositionally biased region" description="Low complexity" evidence="1">
    <location>
        <begin position="1297"/>
        <end position="1312"/>
    </location>
</feature>
<name>A0AAN8ZTZ6_HALRR</name>
<accession>A0AAN8ZTZ6</accession>
<feature type="region of interest" description="Disordered" evidence="1">
    <location>
        <begin position="605"/>
        <end position="628"/>
    </location>
</feature>
<feature type="compositionally biased region" description="Basic and acidic residues" evidence="1">
    <location>
        <begin position="305"/>
        <end position="341"/>
    </location>
</feature>
<organism evidence="2 3">
    <name type="scientific">Halocaridina rubra</name>
    <name type="common">Hawaiian red shrimp</name>
    <dbReference type="NCBI Taxonomy" id="373956"/>
    <lineage>
        <taxon>Eukaryota</taxon>
        <taxon>Metazoa</taxon>
        <taxon>Ecdysozoa</taxon>
        <taxon>Arthropoda</taxon>
        <taxon>Crustacea</taxon>
        <taxon>Multicrustacea</taxon>
        <taxon>Malacostraca</taxon>
        <taxon>Eumalacostraca</taxon>
        <taxon>Eucarida</taxon>
        <taxon>Decapoda</taxon>
        <taxon>Pleocyemata</taxon>
        <taxon>Caridea</taxon>
        <taxon>Atyoidea</taxon>
        <taxon>Atyidae</taxon>
        <taxon>Halocaridina</taxon>
    </lineage>
</organism>
<feature type="compositionally biased region" description="Pro residues" evidence="1">
    <location>
        <begin position="881"/>
        <end position="891"/>
    </location>
</feature>
<feature type="compositionally biased region" description="Basic and acidic residues" evidence="1">
    <location>
        <begin position="942"/>
        <end position="952"/>
    </location>
</feature>
<feature type="compositionally biased region" description="Polar residues" evidence="1">
    <location>
        <begin position="1370"/>
        <end position="1379"/>
    </location>
</feature>
<keyword evidence="3" id="KW-1185">Reference proteome</keyword>
<feature type="region of interest" description="Disordered" evidence="1">
    <location>
        <begin position="728"/>
        <end position="895"/>
    </location>
</feature>
<feature type="compositionally biased region" description="Basic and acidic residues" evidence="1">
    <location>
        <begin position="29"/>
        <end position="47"/>
    </location>
</feature>
<feature type="region of interest" description="Disordered" evidence="1">
    <location>
        <begin position="1173"/>
        <end position="1207"/>
    </location>
</feature>
<feature type="region of interest" description="Disordered" evidence="1">
    <location>
        <begin position="431"/>
        <end position="559"/>
    </location>
</feature>
<feature type="region of interest" description="Disordered" evidence="1">
    <location>
        <begin position="1266"/>
        <end position="1389"/>
    </location>
</feature>